<sequence>MLEDNSGGSLCILKLKIWYKILRISNDAALIYQNHPHLNKVKAFKPVITIAGLSTRCETLDNPFEHCSAANHSTPRDSFAGETSQSATYQNDADIWTTDKRDPPPFEFRGNSGLKIPNDVKSPGNFFELFLTESFLNKIVQKTNRYADQQIAKFPVLRFSGLRDWKDTSARELRVFFGLFMHTGTITLPSVAHY</sequence>
<keyword evidence="3" id="KW-1185">Reference proteome</keyword>
<accession>A0A1B0C2S4</accession>
<dbReference type="AlphaFoldDB" id="A0A1B0C2S4"/>
<evidence type="ECO:0000313" key="2">
    <source>
        <dbReference type="EnsemblMetazoa" id="GPPI047583-PA"/>
    </source>
</evidence>
<dbReference type="Proteomes" id="UP000092460">
    <property type="component" value="Unassembled WGS sequence"/>
</dbReference>
<name>A0A1B0C2S4_9MUSC</name>
<reference evidence="3" key="1">
    <citation type="submission" date="2015-01" db="EMBL/GenBank/DDBJ databases">
        <authorList>
            <person name="Aksoy S."/>
            <person name="Warren W."/>
            <person name="Wilson R.K."/>
        </authorList>
    </citation>
    <scope>NUCLEOTIDE SEQUENCE [LARGE SCALE GENOMIC DNA]</scope>
    <source>
        <strain evidence="3">IAEA</strain>
    </source>
</reference>
<dbReference type="InterPro" id="IPR029526">
    <property type="entry name" value="PGBD"/>
</dbReference>
<dbReference type="EMBL" id="JXJN01024653">
    <property type="status" value="NOT_ANNOTATED_CDS"/>
    <property type="molecule type" value="Genomic_DNA"/>
</dbReference>
<dbReference type="VEuPathDB" id="VectorBase:GPPI047583"/>
<reference evidence="2" key="2">
    <citation type="submission" date="2020-05" db="UniProtKB">
        <authorList>
            <consortium name="EnsemblMetazoa"/>
        </authorList>
    </citation>
    <scope>IDENTIFICATION</scope>
    <source>
        <strain evidence="2">IAEA</strain>
    </source>
</reference>
<evidence type="ECO:0000259" key="1">
    <source>
        <dbReference type="Pfam" id="PF13843"/>
    </source>
</evidence>
<organism evidence="2 3">
    <name type="scientific">Glossina palpalis gambiensis</name>
    <dbReference type="NCBI Taxonomy" id="67801"/>
    <lineage>
        <taxon>Eukaryota</taxon>
        <taxon>Metazoa</taxon>
        <taxon>Ecdysozoa</taxon>
        <taxon>Arthropoda</taxon>
        <taxon>Hexapoda</taxon>
        <taxon>Insecta</taxon>
        <taxon>Pterygota</taxon>
        <taxon>Neoptera</taxon>
        <taxon>Endopterygota</taxon>
        <taxon>Diptera</taxon>
        <taxon>Brachycera</taxon>
        <taxon>Muscomorpha</taxon>
        <taxon>Hippoboscoidea</taxon>
        <taxon>Glossinidae</taxon>
        <taxon>Glossina</taxon>
    </lineage>
</organism>
<dbReference type="Pfam" id="PF13843">
    <property type="entry name" value="DDE_Tnp_1_7"/>
    <property type="match status" value="1"/>
</dbReference>
<dbReference type="EnsemblMetazoa" id="GPPI047583-RA">
    <property type="protein sequence ID" value="GPPI047583-PA"/>
    <property type="gene ID" value="GPPI047583"/>
</dbReference>
<proteinExistence type="predicted"/>
<feature type="domain" description="PiggyBac transposable element-derived protein" evidence="1">
    <location>
        <begin position="122"/>
        <end position="194"/>
    </location>
</feature>
<protein>
    <recommendedName>
        <fullName evidence="1">PiggyBac transposable element-derived protein domain-containing protein</fullName>
    </recommendedName>
</protein>
<dbReference type="PANTHER" id="PTHR46599">
    <property type="entry name" value="PIGGYBAC TRANSPOSABLE ELEMENT-DERIVED PROTEIN 4"/>
    <property type="match status" value="1"/>
</dbReference>
<evidence type="ECO:0000313" key="3">
    <source>
        <dbReference type="Proteomes" id="UP000092460"/>
    </source>
</evidence>
<dbReference type="PANTHER" id="PTHR46599:SF3">
    <property type="entry name" value="PIGGYBAC TRANSPOSABLE ELEMENT-DERIVED PROTEIN 4"/>
    <property type="match status" value="1"/>
</dbReference>